<dbReference type="SUPFAM" id="SSF103473">
    <property type="entry name" value="MFS general substrate transporter"/>
    <property type="match status" value="1"/>
</dbReference>
<gene>
    <name evidence="8" type="ORF">ACFQ11_36810</name>
</gene>
<evidence type="ECO:0000256" key="4">
    <source>
        <dbReference type="ARBA" id="ARBA00022989"/>
    </source>
</evidence>
<dbReference type="InterPro" id="IPR011701">
    <property type="entry name" value="MFS"/>
</dbReference>
<feature type="transmembrane region" description="Helical" evidence="6">
    <location>
        <begin position="269"/>
        <end position="287"/>
    </location>
</feature>
<protein>
    <submittedName>
        <fullName evidence="8">MFS transporter</fullName>
    </submittedName>
</protein>
<keyword evidence="9" id="KW-1185">Reference proteome</keyword>
<evidence type="ECO:0000256" key="3">
    <source>
        <dbReference type="ARBA" id="ARBA00022692"/>
    </source>
</evidence>
<dbReference type="InterPro" id="IPR036259">
    <property type="entry name" value="MFS_trans_sf"/>
</dbReference>
<feature type="non-terminal residue" evidence="8">
    <location>
        <position position="380"/>
    </location>
</feature>
<accession>A0ABW3F5G4</accession>
<proteinExistence type="predicted"/>
<feature type="transmembrane region" description="Helical" evidence="6">
    <location>
        <begin position="293"/>
        <end position="310"/>
    </location>
</feature>
<feature type="transmembrane region" description="Helical" evidence="6">
    <location>
        <begin position="69"/>
        <end position="87"/>
    </location>
</feature>
<feature type="transmembrane region" description="Helical" evidence="6">
    <location>
        <begin position="128"/>
        <end position="150"/>
    </location>
</feature>
<keyword evidence="4 6" id="KW-1133">Transmembrane helix</keyword>
<feature type="domain" description="Major facilitator superfamily (MFS) profile" evidence="7">
    <location>
        <begin position="4"/>
        <end position="380"/>
    </location>
</feature>
<dbReference type="Gene3D" id="1.20.1250.20">
    <property type="entry name" value="MFS general substrate transporter like domains"/>
    <property type="match status" value="2"/>
</dbReference>
<feature type="transmembrane region" description="Helical" evidence="6">
    <location>
        <begin position="93"/>
        <end position="116"/>
    </location>
</feature>
<keyword evidence="2" id="KW-1003">Cell membrane</keyword>
<feature type="transmembrane region" description="Helical" evidence="6">
    <location>
        <begin position="240"/>
        <end position="257"/>
    </location>
</feature>
<keyword evidence="5 6" id="KW-0472">Membrane</keyword>
<organism evidence="8 9">
    <name type="scientific">Actinomadura sediminis</name>
    <dbReference type="NCBI Taxonomy" id="1038904"/>
    <lineage>
        <taxon>Bacteria</taxon>
        <taxon>Bacillati</taxon>
        <taxon>Actinomycetota</taxon>
        <taxon>Actinomycetes</taxon>
        <taxon>Streptosporangiales</taxon>
        <taxon>Thermomonosporaceae</taxon>
        <taxon>Actinomadura</taxon>
    </lineage>
</organism>
<comment type="caution">
    <text evidence="8">The sequence shown here is derived from an EMBL/GenBank/DDBJ whole genome shotgun (WGS) entry which is preliminary data.</text>
</comment>
<evidence type="ECO:0000313" key="8">
    <source>
        <dbReference type="EMBL" id="MFD0905984.1"/>
    </source>
</evidence>
<dbReference type="EMBL" id="JBHTJA010000191">
    <property type="protein sequence ID" value="MFD0905984.1"/>
    <property type="molecule type" value="Genomic_DNA"/>
</dbReference>
<evidence type="ECO:0000256" key="5">
    <source>
        <dbReference type="ARBA" id="ARBA00023136"/>
    </source>
</evidence>
<reference evidence="9" key="1">
    <citation type="journal article" date="2019" name="Int. J. Syst. Evol. Microbiol.">
        <title>The Global Catalogue of Microorganisms (GCM) 10K type strain sequencing project: providing services to taxonomists for standard genome sequencing and annotation.</title>
        <authorList>
            <consortium name="The Broad Institute Genomics Platform"/>
            <consortium name="The Broad Institute Genome Sequencing Center for Infectious Disease"/>
            <person name="Wu L."/>
            <person name="Ma J."/>
        </authorList>
    </citation>
    <scope>NUCLEOTIDE SEQUENCE [LARGE SCALE GENOMIC DNA]</scope>
    <source>
        <strain evidence="9">JCM 31202</strain>
    </source>
</reference>
<dbReference type="PROSITE" id="PS50850">
    <property type="entry name" value="MFS"/>
    <property type="match status" value="1"/>
</dbReference>
<evidence type="ECO:0000256" key="2">
    <source>
        <dbReference type="ARBA" id="ARBA00022475"/>
    </source>
</evidence>
<dbReference type="InterPro" id="IPR020846">
    <property type="entry name" value="MFS_dom"/>
</dbReference>
<keyword evidence="3 6" id="KW-0812">Transmembrane</keyword>
<feature type="transmembrane region" description="Helical" evidence="6">
    <location>
        <begin position="200"/>
        <end position="220"/>
    </location>
</feature>
<feature type="transmembrane region" description="Helical" evidence="6">
    <location>
        <begin position="156"/>
        <end position="179"/>
    </location>
</feature>
<evidence type="ECO:0000256" key="1">
    <source>
        <dbReference type="ARBA" id="ARBA00004651"/>
    </source>
</evidence>
<comment type="subcellular location">
    <subcellularLocation>
        <location evidence="1">Cell membrane</location>
        <topology evidence="1">Multi-pass membrane protein</topology>
    </subcellularLocation>
</comment>
<evidence type="ECO:0000256" key="6">
    <source>
        <dbReference type="SAM" id="Phobius"/>
    </source>
</evidence>
<name>A0ABW3F5G4_9ACTN</name>
<dbReference type="PANTHER" id="PTHR43124:SF10">
    <property type="entry name" value="PURINE EFFLUX PUMP PBUE"/>
    <property type="match status" value="1"/>
</dbReference>
<dbReference type="Proteomes" id="UP001596972">
    <property type="component" value="Unassembled WGS sequence"/>
</dbReference>
<dbReference type="InterPro" id="IPR050189">
    <property type="entry name" value="MFS_Efflux_Transporters"/>
</dbReference>
<dbReference type="Pfam" id="PF07690">
    <property type="entry name" value="MFS_1"/>
    <property type="match status" value="1"/>
</dbReference>
<sequence>MPRWLLALATGALVFYTDDYVIAGVLPEIARSLEITEGAAGQLVTVFSVTVAIAAPLAAVATVRFSRRAVLVAAALVFTAANIGAALSQTFPALLALRVVAALAAATATPALFATAARLASPERTGRAVAAVAFGVTGAIAFGVPAGAWIGGAFGWRATFAVMAAAGALVVVAFTTALPRTDTGQTALPVRAQLAVLARPAISIGLAANIVLMSGSMMLLTYLAPFTAALANVDVTDRGVLFAVAGLAGMAGIWAGGRATDAWGPDRTLAAGVGAFVATMVALAALWPLRPVPFVLLLGIVAVWGGAAFWNSPAVQARLHLLAGPVATQALALNTSGTYIGVAVGGGVGGAVLDIAGPGPLPLISGTAGLIALGLFTTTT</sequence>
<dbReference type="PANTHER" id="PTHR43124">
    <property type="entry name" value="PURINE EFFLUX PUMP PBUE"/>
    <property type="match status" value="1"/>
</dbReference>
<evidence type="ECO:0000313" key="9">
    <source>
        <dbReference type="Proteomes" id="UP001596972"/>
    </source>
</evidence>
<evidence type="ECO:0000259" key="7">
    <source>
        <dbReference type="PROSITE" id="PS50850"/>
    </source>
</evidence>
<dbReference type="RefSeq" id="WP_378307432.1">
    <property type="nucleotide sequence ID" value="NZ_JBHTJA010000191.1"/>
</dbReference>
<feature type="transmembrane region" description="Helical" evidence="6">
    <location>
        <begin position="39"/>
        <end position="62"/>
    </location>
</feature>